<feature type="active site" description="Nucleophile" evidence="6">
    <location>
        <position position="487"/>
    </location>
</feature>
<evidence type="ECO:0000256" key="4">
    <source>
        <dbReference type="ARBA" id="ARBA00033763"/>
    </source>
</evidence>
<comment type="caution">
    <text evidence="6">Lacks conserved residue(s) required for the propagation of feature annotation.</text>
</comment>
<comment type="similarity">
    <text evidence="6">Belongs to the class I-like SAM-binding methyltransferase superfamily. RNA M5U methyltransferase family.</text>
</comment>
<feature type="region of interest" description="Disordered" evidence="7">
    <location>
        <begin position="542"/>
        <end position="568"/>
    </location>
</feature>
<evidence type="ECO:0000256" key="2">
    <source>
        <dbReference type="ARBA" id="ARBA00022679"/>
    </source>
</evidence>
<comment type="catalytic activity">
    <reaction evidence="5">
        <text>uridine(54) in tRNA + S-adenosyl-L-methionine = 5-methyluridine(54) in tRNA + S-adenosyl-L-homocysteine + H(+)</text>
        <dbReference type="Rhea" id="RHEA:42712"/>
        <dbReference type="Rhea" id="RHEA-COMP:10167"/>
        <dbReference type="Rhea" id="RHEA-COMP:10193"/>
        <dbReference type="ChEBI" id="CHEBI:15378"/>
        <dbReference type="ChEBI" id="CHEBI:57856"/>
        <dbReference type="ChEBI" id="CHEBI:59789"/>
        <dbReference type="ChEBI" id="CHEBI:65315"/>
        <dbReference type="ChEBI" id="CHEBI:74447"/>
        <dbReference type="EC" id="2.1.1.35"/>
    </reaction>
    <physiologicalReaction direction="left-to-right" evidence="5">
        <dbReference type="Rhea" id="RHEA:42713"/>
    </physiologicalReaction>
</comment>
<evidence type="ECO:0000256" key="5">
    <source>
        <dbReference type="ARBA" id="ARBA00047278"/>
    </source>
</evidence>
<feature type="binding site" evidence="6">
    <location>
        <position position="410"/>
    </location>
    <ligand>
        <name>S-adenosyl-L-methionine</name>
        <dbReference type="ChEBI" id="CHEBI:59789"/>
    </ligand>
</feature>
<dbReference type="InterPro" id="IPR035979">
    <property type="entry name" value="RBD_domain_sf"/>
</dbReference>
<keyword evidence="3 6" id="KW-0949">S-adenosyl-L-methionine</keyword>
<feature type="compositionally biased region" description="Basic and acidic residues" evidence="7">
    <location>
        <begin position="545"/>
        <end position="568"/>
    </location>
</feature>
<keyword evidence="1 6" id="KW-0489">Methyltransferase</keyword>
<protein>
    <recommendedName>
        <fullName evidence="4">tRNA (uracil(54)-C(5))-methyltransferase</fullName>
        <ecNumber evidence="4">2.1.1.35</ecNumber>
    </recommendedName>
</protein>
<feature type="binding site" evidence="6">
    <location>
        <position position="359"/>
    </location>
    <ligand>
        <name>S-adenosyl-L-methionine</name>
        <dbReference type="ChEBI" id="CHEBI:59789"/>
    </ligand>
</feature>
<sequence length="568" mass="63439">MNDVEDNPSLEDPFAYLTVDEFTSENFKIEVRNVPSYFGFASFRKFLRRKMSLPAVKVKAGPSKKVIYVTFPSDEIRSLALEKLNGLSFKGNVLKAENAPALPDPCVKSRQQISQLADADKPDEDSIPLEERVEQATSPWASVDYEEQLRRKQEDVNAFLENLKSKGLPCDVPFTVDAIRGSPQIDGYRNKAEFTIGFRVGEPSRRCVGFRVKSYKDGEVGVGPVYHLRLLSPEMKEAVKVFEEGFIECHELAPYNPVARSGCWKQLTLRQNRQGQLMAIVFIQPLPKESPIDEEQLKQQVKDFFSTSLLSVVSLFFCVQGPKKKDSPGPEFELLSGATHLQEDIGHVSVSVSPEDFLQCNTSACEVLYQTIEEAADLHQESSTLLDICCGIGTIGLFLAKRCASVLGVESVRRAVEDARLSAQRNEISNASFFAGKAEDLLHSLHYKISTEEAVAVLDPPRNGLHAKFIKGIRLMRKVKRLVYVACDMRQASPNLRDLASQSASAKGQHFILRHVVPVDLFPHTKGVELVLVFERPSSVSPVAPRRELKHSIKTEESDAPAEKRPHL</sequence>
<dbReference type="GO" id="GO:0003723">
    <property type="term" value="F:RNA binding"/>
    <property type="evidence" value="ECO:0007669"/>
    <property type="project" value="TreeGrafter"/>
</dbReference>
<keyword evidence="2 6" id="KW-0808">Transferase</keyword>
<dbReference type="CDD" id="cd02440">
    <property type="entry name" value="AdoMet_MTases"/>
    <property type="match status" value="1"/>
</dbReference>
<dbReference type="GO" id="GO:0006396">
    <property type="term" value="P:RNA processing"/>
    <property type="evidence" value="ECO:0007669"/>
    <property type="project" value="InterPro"/>
</dbReference>
<feature type="binding site" evidence="6">
    <location>
        <position position="459"/>
    </location>
    <ligand>
        <name>S-adenosyl-L-methionine</name>
        <dbReference type="ChEBI" id="CHEBI:59789"/>
    </ligand>
</feature>
<dbReference type="Gene3D" id="3.40.50.150">
    <property type="entry name" value="Vaccinia Virus protein VP39"/>
    <property type="match status" value="1"/>
</dbReference>
<name>A0A7R8ZLJ5_9CRUS</name>
<evidence type="ECO:0000256" key="7">
    <source>
        <dbReference type="SAM" id="MobiDB-lite"/>
    </source>
</evidence>
<proteinExistence type="inferred from homology"/>
<reference evidence="8" key="1">
    <citation type="submission" date="2020-11" db="EMBL/GenBank/DDBJ databases">
        <authorList>
            <person name="Tran Van P."/>
        </authorList>
    </citation>
    <scope>NUCLEOTIDE SEQUENCE</scope>
</reference>
<evidence type="ECO:0000256" key="3">
    <source>
        <dbReference type="ARBA" id="ARBA00022691"/>
    </source>
</evidence>
<dbReference type="InterPro" id="IPR010280">
    <property type="entry name" value="U5_MeTrfase_fam"/>
</dbReference>
<dbReference type="GO" id="GO:0030697">
    <property type="term" value="F:tRNA (uracil(54)-C5)-methyltransferase activity, S-adenosyl methionine-dependent"/>
    <property type="evidence" value="ECO:0007669"/>
    <property type="project" value="UniProtKB-EC"/>
</dbReference>
<dbReference type="InterPro" id="IPR045850">
    <property type="entry name" value="TRM2_met"/>
</dbReference>
<dbReference type="OrthoDB" id="10250660at2759"/>
<dbReference type="PANTHER" id="PTHR45904">
    <property type="entry name" value="TRNA (URACIL-5-)-METHYLTRANSFERASE"/>
    <property type="match status" value="1"/>
</dbReference>
<gene>
    <name evidence="8" type="ORF">CTOB1V02_LOCUS1796</name>
</gene>
<dbReference type="SUPFAM" id="SSF53335">
    <property type="entry name" value="S-adenosyl-L-methionine-dependent methyltransferases"/>
    <property type="match status" value="1"/>
</dbReference>
<evidence type="ECO:0000256" key="1">
    <source>
        <dbReference type="ARBA" id="ARBA00022603"/>
    </source>
</evidence>
<organism evidence="8">
    <name type="scientific">Cyprideis torosa</name>
    <dbReference type="NCBI Taxonomy" id="163714"/>
    <lineage>
        <taxon>Eukaryota</taxon>
        <taxon>Metazoa</taxon>
        <taxon>Ecdysozoa</taxon>
        <taxon>Arthropoda</taxon>
        <taxon>Crustacea</taxon>
        <taxon>Oligostraca</taxon>
        <taxon>Ostracoda</taxon>
        <taxon>Podocopa</taxon>
        <taxon>Podocopida</taxon>
        <taxon>Cytherocopina</taxon>
        <taxon>Cytheroidea</taxon>
        <taxon>Cytherideidae</taxon>
        <taxon>Cyprideis</taxon>
    </lineage>
</organism>
<accession>A0A7R8ZLJ5</accession>
<dbReference type="Pfam" id="PF05958">
    <property type="entry name" value="tRNA_U5-meth_tr"/>
    <property type="match status" value="1"/>
</dbReference>
<dbReference type="EMBL" id="OB660261">
    <property type="protein sequence ID" value="CAD7223819.1"/>
    <property type="molecule type" value="Genomic_DNA"/>
</dbReference>
<dbReference type="PROSITE" id="PS51687">
    <property type="entry name" value="SAM_MT_RNA_M5U"/>
    <property type="match status" value="1"/>
</dbReference>
<dbReference type="SUPFAM" id="SSF54928">
    <property type="entry name" value="RNA-binding domain, RBD"/>
    <property type="match status" value="1"/>
</dbReference>
<dbReference type="Gene3D" id="2.40.50.1070">
    <property type="match status" value="1"/>
</dbReference>
<evidence type="ECO:0000256" key="6">
    <source>
        <dbReference type="PROSITE-ProRule" id="PRU01024"/>
    </source>
</evidence>
<dbReference type="GO" id="GO:0032259">
    <property type="term" value="P:methylation"/>
    <property type="evidence" value="ECO:0007669"/>
    <property type="project" value="UniProtKB-KW"/>
</dbReference>
<dbReference type="InterPro" id="IPR029063">
    <property type="entry name" value="SAM-dependent_MTases_sf"/>
</dbReference>
<evidence type="ECO:0000313" key="8">
    <source>
        <dbReference type="EMBL" id="CAD7223819.1"/>
    </source>
</evidence>
<dbReference type="PANTHER" id="PTHR45904:SF2">
    <property type="entry name" value="TRNA (URACIL-5-)-METHYLTRANSFERASE HOMOLOG A"/>
    <property type="match status" value="1"/>
</dbReference>
<dbReference type="EC" id="2.1.1.35" evidence="4"/>
<dbReference type="AlphaFoldDB" id="A0A7R8ZLJ5"/>